<evidence type="ECO:0000256" key="1">
    <source>
        <dbReference type="SAM" id="Coils"/>
    </source>
</evidence>
<gene>
    <name evidence="2" type="ORF">SAMN05421791_104189</name>
</gene>
<dbReference type="AlphaFoldDB" id="A0A1G7SWM0"/>
<reference evidence="2 3" key="1">
    <citation type="submission" date="2016-10" db="EMBL/GenBank/DDBJ databases">
        <authorList>
            <person name="de Groot N.N."/>
        </authorList>
    </citation>
    <scope>NUCLEOTIDE SEQUENCE [LARGE SCALE GENOMIC DNA]</scope>
    <source>
        <strain evidence="2 3">ATCC BAA-466</strain>
    </source>
</reference>
<dbReference type="STRING" id="120956.SAMN05421791_104189"/>
<dbReference type="OrthoDB" id="2243377at2"/>
<dbReference type="Proteomes" id="UP000199708">
    <property type="component" value="Unassembled WGS sequence"/>
</dbReference>
<accession>A0A1G7SWM0</accession>
<evidence type="ECO:0000313" key="2">
    <source>
        <dbReference type="EMBL" id="SDG27371.1"/>
    </source>
</evidence>
<dbReference type="EMBL" id="FNCK01000004">
    <property type="protein sequence ID" value="SDG27371.1"/>
    <property type="molecule type" value="Genomic_DNA"/>
</dbReference>
<sequence length="263" mass="31264">MEDYLTAQEFADELEVTRQLIYYHAKKIPKEEKVYNKENKLVFTKEQQYLLKSFMTDTFDTQTDHEAEMTKQKNQTNIADKSDKVDDLEHLTEIKRDFTYDPELARQISLVLENERDSSNSPLSENIKDPETIKAKNAIEKEENEKTKEELYSMEHIEAIRSYIENTVKTQLKEKWFKDEEERKILVNELNEKNKQINDLLQLVDQQQQLMLLTEKKNNHLLETIDKLQMDSGLNQTIYKSNDKNTDSINSLKSKTWLQRLFS</sequence>
<proteinExistence type="predicted"/>
<feature type="coiled-coil region" evidence="1">
    <location>
        <begin position="183"/>
        <end position="210"/>
    </location>
</feature>
<keyword evidence="1" id="KW-0175">Coiled coil</keyword>
<protein>
    <submittedName>
        <fullName evidence="2">Uncharacterized protein</fullName>
    </submittedName>
</protein>
<name>A0A1G7SWM0_9LACT</name>
<evidence type="ECO:0000313" key="3">
    <source>
        <dbReference type="Proteomes" id="UP000199708"/>
    </source>
</evidence>
<organism evidence="2 3">
    <name type="scientific">Facklamia miroungae</name>
    <dbReference type="NCBI Taxonomy" id="120956"/>
    <lineage>
        <taxon>Bacteria</taxon>
        <taxon>Bacillati</taxon>
        <taxon>Bacillota</taxon>
        <taxon>Bacilli</taxon>
        <taxon>Lactobacillales</taxon>
        <taxon>Aerococcaceae</taxon>
        <taxon>Facklamia</taxon>
    </lineage>
</organism>
<keyword evidence="3" id="KW-1185">Reference proteome</keyword>
<dbReference type="RefSeq" id="WP_090289858.1">
    <property type="nucleotide sequence ID" value="NZ_FNCK01000004.1"/>
</dbReference>